<feature type="domain" description="Phage shock protein PspC N-terminal" evidence="8">
    <location>
        <begin position="84"/>
        <end position="138"/>
    </location>
</feature>
<feature type="transmembrane region" description="Helical" evidence="7">
    <location>
        <begin position="157"/>
        <end position="177"/>
    </location>
</feature>
<keyword evidence="2" id="KW-1003">Cell membrane</keyword>
<organism evidence="9 10">
    <name type="scientific">Micromonospora endophytica</name>
    <dbReference type="NCBI Taxonomy" id="515350"/>
    <lineage>
        <taxon>Bacteria</taxon>
        <taxon>Bacillati</taxon>
        <taxon>Actinomycetota</taxon>
        <taxon>Actinomycetes</taxon>
        <taxon>Micromonosporales</taxon>
        <taxon>Micromonosporaceae</taxon>
        <taxon>Micromonospora</taxon>
    </lineage>
</organism>
<dbReference type="InterPro" id="IPR007168">
    <property type="entry name" value="Phageshock_PspC_N"/>
</dbReference>
<evidence type="ECO:0000256" key="1">
    <source>
        <dbReference type="ARBA" id="ARBA00004162"/>
    </source>
</evidence>
<comment type="subcellular location">
    <subcellularLocation>
        <location evidence="1">Cell membrane</location>
        <topology evidence="1">Single-pass membrane protein</topology>
    </subcellularLocation>
</comment>
<gene>
    <name evidence="9" type="ORF">C1I93_22055</name>
</gene>
<evidence type="ECO:0000313" key="9">
    <source>
        <dbReference type="EMBL" id="PZF91023.1"/>
    </source>
</evidence>
<evidence type="ECO:0000256" key="6">
    <source>
        <dbReference type="SAM" id="MobiDB-lite"/>
    </source>
</evidence>
<evidence type="ECO:0000256" key="3">
    <source>
        <dbReference type="ARBA" id="ARBA00022692"/>
    </source>
</evidence>
<dbReference type="PANTHER" id="PTHR33885">
    <property type="entry name" value="PHAGE SHOCK PROTEIN C"/>
    <property type="match status" value="1"/>
</dbReference>
<evidence type="ECO:0000256" key="2">
    <source>
        <dbReference type="ARBA" id="ARBA00022475"/>
    </source>
</evidence>
<protein>
    <recommendedName>
        <fullName evidence="8">Phage shock protein PspC N-terminal domain-containing protein</fullName>
    </recommendedName>
</protein>
<dbReference type="GO" id="GO:0005886">
    <property type="term" value="C:plasma membrane"/>
    <property type="evidence" value="ECO:0007669"/>
    <property type="project" value="UniProtKB-SubCell"/>
</dbReference>
<dbReference type="InterPro" id="IPR052027">
    <property type="entry name" value="PspC"/>
</dbReference>
<feature type="region of interest" description="Disordered" evidence="6">
    <location>
        <begin position="1"/>
        <end position="68"/>
    </location>
</feature>
<feature type="non-terminal residue" evidence="9">
    <location>
        <position position="239"/>
    </location>
</feature>
<reference evidence="9 10" key="1">
    <citation type="submission" date="2018-01" db="EMBL/GenBank/DDBJ databases">
        <title>Draft genome sequence of Jishengella endophytica.</title>
        <authorList>
            <person name="Sahin N."/>
            <person name="Ay H."/>
            <person name="Saygin H."/>
        </authorList>
    </citation>
    <scope>NUCLEOTIDE SEQUENCE [LARGE SCALE GENOMIC DNA]</scope>
    <source>
        <strain evidence="9 10">DSM 45430</strain>
    </source>
</reference>
<evidence type="ECO:0000256" key="7">
    <source>
        <dbReference type="SAM" id="Phobius"/>
    </source>
</evidence>
<sequence>MTDDAARRPDPAEPEPAPATPTEPTGSATPADQREAADHGRTPTEETAWDRTIPPGAVPGSAGAPPPGAGAAFGGAGFTSRYGLVRPRDGRYLAGVCAAVGRATNTDPVLWRVLLAVLGFFGGVGVLVYVAAWLIIPGEGDSASPVESMLGRGRSSMSPVTVIVLSILVAVGFGYIVTDAFRAVLLGAAILVGGALLLNRQQREPGPGQTPAAGPGPTVTPTAPVPPPGYPPPPDLVPA</sequence>
<dbReference type="Pfam" id="PF04024">
    <property type="entry name" value="PspC"/>
    <property type="match status" value="1"/>
</dbReference>
<keyword evidence="5 7" id="KW-0472">Membrane</keyword>
<feature type="compositionally biased region" description="Basic and acidic residues" evidence="6">
    <location>
        <begin position="32"/>
        <end position="44"/>
    </location>
</feature>
<keyword evidence="4 7" id="KW-1133">Transmembrane helix</keyword>
<keyword evidence="10" id="KW-1185">Reference proteome</keyword>
<feature type="compositionally biased region" description="Low complexity" evidence="6">
    <location>
        <begin position="205"/>
        <end position="222"/>
    </location>
</feature>
<keyword evidence="3 7" id="KW-0812">Transmembrane</keyword>
<evidence type="ECO:0000256" key="4">
    <source>
        <dbReference type="ARBA" id="ARBA00022989"/>
    </source>
</evidence>
<name>A0A2W2DEB9_9ACTN</name>
<feature type="region of interest" description="Disordered" evidence="6">
    <location>
        <begin position="202"/>
        <end position="239"/>
    </location>
</feature>
<dbReference type="EMBL" id="POTX01000180">
    <property type="protein sequence ID" value="PZF91023.1"/>
    <property type="molecule type" value="Genomic_DNA"/>
</dbReference>
<dbReference type="AlphaFoldDB" id="A0A2W2DEB9"/>
<proteinExistence type="predicted"/>
<dbReference type="PANTHER" id="PTHR33885:SF3">
    <property type="entry name" value="PHAGE SHOCK PROTEIN C"/>
    <property type="match status" value="1"/>
</dbReference>
<evidence type="ECO:0000313" key="10">
    <source>
        <dbReference type="Proteomes" id="UP000248627"/>
    </source>
</evidence>
<dbReference type="RefSeq" id="WP_146603555.1">
    <property type="nucleotide sequence ID" value="NZ_POTX01000180.1"/>
</dbReference>
<feature type="compositionally biased region" description="Basic and acidic residues" evidence="6">
    <location>
        <begin position="1"/>
        <end position="11"/>
    </location>
</feature>
<evidence type="ECO:0000256" key="5">
    <source>
        <dbReference type="ARBA" id="ARBA00023136"/>
    </source>
</evidence>
<feature type="compositionally biased region" description="Low complexity" evidence="6">
    <location>
        <begin position="22"/>
        <end position="31"/>
    </location>
</feature>
<dbReference type="Proteomes" id="UP000248627">
    <property type="component" value="Unassembled WGS sequence"/>
</dbReference>
<feature type="transmembrane region" description="Helical" evidence="7">
    <location>
        <begin position="109"/>
        <end position="136"/>
    </location>
</feature>
<feature type="compositionally biased region" description="Low complexity" evidence="6">
    <location>
        <begin position="54"/>
        <end position="63"/>
    </location>
</feature>
<accession>A0A2W2DEB9</accession>
<feature type="compositionally biased region" description="Pro residues" evidence="6">
    <location>
        <begin position="223"/>
        <end position="239"/>
    </location>
</feature>
<comment type="caution">
    <text evidence="9">The sequence shown here is derived from an EMBL/GenBank/DDBJ whole genome shotgun (WGS) entry which is preliminary data.</text>
</comment>
<evidence type="ECO:0000259" key="8">
    <source>
        <dbReference type="Pfam" id="PF04024"/>
    </source>
</evidence>